<comment type="caution">
    <text evidence="1">The sequence shown here is derived from an EMBL/GenBank/DDBJ whole genome shotgun (WGS) entry which is preliminary data.</text>
</comment>
<evidence type="ECO:0000313" key="1">
    <source>
        <dbReference type="EMBL" id="KAK7273751.1"/>
    </source>
</evidence>
<protein>
    <submittedName>
        <fullName evidence="1">Uncharacterized protein</fullName>
    </submittedName>
</protein>
<keyword evidence="2" id="KW-1185">Reference proteome</keyword>
<sequence length="147" mass="16624">MDKEPLKLGPAILPMYSSPPSLSRELSLFSLDFPKTRPHFSLFLRLSLTQNQNHKTSPPPTPLLRELQPPLPLFILPSHSRRCSALHHRKAATITPSFLSIHPELRHHEGFSPVPPAGVAIETRYNRLYPIVACHLIRSGTKSRLDF</sequence>
<gene>
    <name evidence="1" type="ORF">RIF29_14814</name>
</gene>
<organism evidence="1 2">
    <name type="scientific">Crotalaria pallida</name>
    <name type="common">Smooth rattlebox</name>
    <name type="synonym">Crotalaria striata</name>
    <dbReference type="NCBI Taxonomy" id="3830"/>
    <lineage>
        <taxon>Eukaryota</taxon>
        <taxon>Viridiplantae</taxon>
        <taxon>Streptophyta</taxon>
        <taxon>Embryophyta</taxon>
        <taxon>Tracheophyta</taxon>
        <taxon>Spermatophyta</taxon>
        <taxon>Magnoliopsida</taxon>
        <taxon>eudicotyledons</taxon>
        <taxon>Gunneridae</taxon>
        <taxon>Pentapetalae</taxon>
        <taxon>rosids</taxon>
        <taxon>fabids</taxon>
        <taxon>Fabales</taxon>
        <taxon>Fabaceae</taxon>
        <taxon>Papilionoideae</taxon>
        <taxon>50 kb inversion clade</taxon>
        <taxon>genistoids sensu lato</taxon>
        <taxon>core genistoids</taxon>
        <taxon>Crotalarieae</taxon>
        <taxon>Crotalaria</taxon>
    </lineage>
</organism>
<evidence type="ECO:0000313" key="2">
    <source>
        <dbReference type="Proteomes" id="UP001372338"/>
    </source>
</evidence>
<name>A0AAN9FG57_CROPI</name>
<reference evidence="1 2" key="1">
    <citation type="submission" date="2024-01" db="EMBL/GenBank/DDBJ databases">
        <title>The genomes of 5 underutilized Papilionoideae crops provide insights into root nodulation and disease resistanc.</title>
        <authorList>
            <person name="Yuan L."/>
        </authorList>
    </citation>
    <scope>NUCLEOTIDE SEQUENCE [LARGE SCALE GENOMIC DNA]</scope>
    <source>
        <strain evidence="1">ZHUSHIDOU_FW_LH</strain>
        <tissue evidence="1">Leaf</tissue>
    </source>
</reference>
<accession>A0AAN9FG57</accession>
<dbReference type="AlphaFoldDB" id="A0AAN9FG57"/>
<dbReference type="Proteomes" id="UP001372338">
    <property type="component" value="Unassembled WGS sequence"/>
</dbReference>
<proteinExistence type="predicted"/>
<dbReference type="EMBL" id="JAYWIO010000003">
    <property type="protein sequence ID" value="KAK7273751.1"/>
    <property type="molecule type" value="Genomic_DNA"/>
</dbReference>